<evidence type="ECO:0000313" key="2">
    <source>
        <dbReference type="EMBL" id="KZP10281.1"/>
    </source>
</evidence>
<dbReference type="SUPFAM" id="SSF56112">
    <property type="entry name" value="Protein kinase-like (PK-like)"/>
    <property type="match status" value="1"/>
</dbReference>
<sequence>MPDHHQIVVIKLEYAAPNPAAFDIANHFHQWTTDYHGAAPHILDPARYPSSKERRNFYQAYMAQSTIPPQTLSKEVLEKELEKMDGLVRAWSPASQDMWALWGIVEARDSLEGGEGEIESDYIGYSKCRIEGFRREVKALGIL</sequence>
<evidence type="ECO:0000256" key="1">
    <source>
        <dbReference type="ARBA" id="ARBA00038211"/>
    </source>
</evidence>
<dbReference type="PANTHER" id="PTHR22603:SF93">
    <property type="entry name" value="RE24176P"/>
    <property type="match status" value="1"/>
</dbReference>
<reference evidence="2 3" key="1">
    <citation type="journal article" date="2016" name="Mol. Biol. Evol.">
        <title>Comparative Genomics of Early-Diverging Mushroom-Forming Fungi Provides Insights into the Origins of Lignocellulose Decay Capabilities.</title>
        <authorList>
            <person name="Nagy L.G."/>
            <person name="Riley R."/>
            <person name="Tritt A."/>
            <person name="Adam C."/>
            <person name="Daum C."/>
            <person name="Floudas D."/>
            <person name="Sun H."/>
            <person name="Yadav J.S."/>
            <person name="Pangilinan J."/>
            <person name="Larsson K.H."/>
            <person name="Matsuura K."/>
            <person name="Barry K."/>
            <person name="Labutti K."/>
            <person name="Kuo R."/>
            <person name="Ohm R.A."/>
            <person name="Bhattacharya S.S."/>
            <person name="Shirouzu T."/>
            <person name="Yoshinaga Y."/>
            <person name="Martin F.M."/>
            <person name="Grigoriev I.V."/>
            <person name="Hibbett D.S."/>
        </authorList>
    </citation>
    <scope>NUCLEOTIDE SEQUENCE [LARGE SCALE GENOMIC DNA]</scope>
    <source>
        <strain evidence="2 3">CBS 109695</strain>
    </source>
</reference>
<proteinExistence type="inferred from homology"/>
<accession>A0A165Z6V5</accession>
<dbReference type="STRING" id="436010.A0A165Z6V5"/>
<dbReference type="OrthoDB" id="10267235at2759"/>
<dbReference type="GO" id="GO:0005737">
    <property type="term" value="C:cytoplasm"/>
    <property type="evidence" value="ECO:0007669"/>
    <property type="project" value="TreeGrafter"/>
</dbReference>
<dbReference type="Proteomes" id="UP000076532">
    <property type="component" value="Unassembled WGS sequence"/>
</dbReference>
<dbReference type="GO" id="GO:0006646">
    <property type="term" value="P:phosphatidylethanolamine biosynthetic process"/>
    <property type="evidence" value="ECO:0007669"/>
    <property type="project" value="TreeGrafter"/>
</dbReference>
<dbReference type="GO" id="GO:0004103">
    <property type="term" value="F:choline kinase activity"/>
    <property type="evidence" value="ECO:0007669"/>
    <property type="project" value="TreeGrafter"/>
</dbReference>
<keyword evidence="3" id="KW-1185">Reference proteome</keyword>
<dbReference type="InterPro" id="IPR011009">
    <property type="entry name" value="Kinase-like_dom_sf"/>
</dbReference>
<dbReference type="Gene3D" id="3.90.1200.10">
    <property type="match status" value="1"/>
</dbReference>
<organism evidence="2 3">
    <name type="scientific">Athelia psychrophila</name>
    <dbReference type="NCBI Taxonomy" id="1759441"/>
    <lineage>
        <taxon>Eukaryota</taxon>
        <taxon>Fungi</taxon>
        <taxon>Dikarya</taxon>
        <taxon>Basidiomycota</taxon>
        <taxon>Agaricomycotina</taxon>
        <taxon>Agaricomycetes</taxon>
        <taxon>Agaricomycetidae</taxon>
        <taxon>Atheliales</taxon>
        <taxon>Atheliaceae</taxon>
        <taxon>Athelia</taxon>
    </lineage>
</organism>
<protein>
    <submittedName>
        <fullName evidence="2">Kinase-like protein</fullName>
    </submittedName>
</protein>
<name>A0A165Z6V5_9AGAM</name>
<comment type="similarity">
    <text evidence="1">Belongs to the choline/ethanolamine kinase family.</text>
</comment>
<dbReference type="PANTHER" id="PTHR22603">
    <property type="entry name" value="CHOLINE/ETHANOALAMINE KINASE"/>
    <property type="match status" value="1"/>
</dbReference>
<dbReference type="AlphaFoldDB" id="A0A165Z6V5"/>
<dbReference type="Pfam" id="PF01633">
    <property type="entry name" value="Choline_kinase"/>
    <property type="match status" value="1"/>
</dbReference>
<evidence type="ECO:0000313" key="3">
    <source>
        <dbReference type="Proteomes" id="UP000076532"/>
    </source>
</evidence>
<dbReference type="GO" id="GO:0004305">
    <property type="term" value="F:ethanolamine kinase activity"/>
    <property type="evidence" value="ECO:0007669"/>
    <property type="project" value="TreeGrafter"/>
</dbReference>
<gene>
    <name evidence="2" type="ORF">FIBSPDRAFT_922382</name>
</gene>
<dbReference type="EMBL" id="KV417683">
    <property type="protein sequence ID" value="KZP10281.1"/>
    <property type="molecule type" value="Genomic_DNA"/>
</dbReference>